<dbReference type="Proteomes" id="UP000235786">
    <property type="component" value="Unassembled WGS sequence"/>
</dbReference>
<dbReference type="OrthoDB" id="5428863at2759"/>
<accession>A0A2J6R3D7</accession>
<dbReference type="InterPro" id="IPR010730">
    <property type="entry name" value="HET"/>
</dbReference>
<organism evidence="2 3">
    <name type="scientific">Hyaloscypha variabilis (strain UAMH 11265 / GT02V1 / F)</name>
    <name type="common">Meliniomyces variabilis</name>
    <dbReference type="NCBI Taxonomy" id="1149755"/>
    <lineage>
        <taxon>Eukaryota</taxon>
        <taxon>Fungi</taxon>
        <taxon>Dikarya</taxon>
        <taxon>Ascomycota</taxon>
        <taxon>Pezizomycotina</taxon>
        <taxon>Leotiomycetes</taxon>
        <taxon>Helotiales</taxon>
        <taxon>Hyaloscyphaceae</taxon>
        <taxon>Hyaloscypha</taxon>
        <taxon>Hyaloscypha variabilis</taxon>
    </lineage>
</organism>
<sequence length="449" mass="51143">MKVTKKLRYRFLWVDRYCIRQDDPADKARQIPLMGLIYGLAEVTLIGAAGTDPSYGLPGVGRRHRKPQPRATVAGGRTLLWDLGDPKELIEKAVWSTRGWTYQEALLSRRRLAFSDRQVYFECGTMYCCEASDVLPDITQKTESLYLAYLYPLHTVGRNAHDFTQRVSEYSKRRFGNPADVLDGLQGILRFFEQGEQPIYNLFGIPILPPVAMSKAQGEWVKTLPRSLSDGFLVALCWEILGFARRRSMFPSWSWAGWEYDEGFLSMATTSIDVLKGQTGITVALESTEGQKMEWCEFEAKLGSWDYTHSLSHILTITCGTFDVQIKYLTKGDEKVQDDGPYAKISNAKGAAARYHRYRPLIEADESPDRDWSRTSLVGVHIGPLDVEITNSRSLTSFILVAEKMGENCWKRVGQFYLGIYKNNLEGVDQHKRTVKHLLPLIWKEIRLG</sequence>
<evidence type="ECO:0000259" key="1">
    <source>
        <dbReference type="Pfam" id="PF06985"/>
    </source>
</evidence>
<dbReference type="AlphaFoldDB" id="A0A2J6R3D7"/>
<gene>
    <name evidence="2" type="ORF">L207DRAFT_518386</name>
</gene>
<name>A0A2J6R3D7_HYAVF</name>
<reference evidence="2 3" key="1">
    <citation type="submission" date="2016-04" db="EMBL/GenBank/DDBJ databases">
        <title>A degradative enzymes factory behind the ericoid mycorrhizal symbiosis.</title>
        <authorList>
            <consortium name="DOE Joint Genome Institute"/>
            <person name="Martino E."/>
            <person name="Morin E."/>
            <person name="Grelet G."/>
            <person name="Kuo A."/>
            <person name="Kohler A."/>
            <person name="Daghino S."/>
            <person name="Barry K."/>
            <person name="Choi C."/>
            <person name="Cichocki N."/>
            <person name="Clum A."/>
            <person name="Copeland A."/>
            <person name="Hainaut M."/>
            <person name="Haridas S."/>
            <person name="Labutti K."/>
            <person name="Lindquist E."/>
            <person name="Lipzen A."/>
            <person name="Khouja H.-R."/>
            <person name="Murat C."/>
            <person name="Ohm R."/>
            <person name="Olson A."/>
            <person name="Spatafora J."/>
            <person name="Veneault-Fourrey C."/>
            <person name="Henrissat B."/>
            <person name="Grigoriev I."/>
            <person name="Martin F."/>
            <person name="Perotto S."/>
        </authorList>
    </citation>
    <scope>NUCLEOTIDE SEQUENCE [LARGE SCALE GENOMIC DNA]</scope>
    <source>
        <strain evidence="2 3">F</strain>
    </source>
</reference>
<evidence type="ECO:0000313" key="2">
    <source>
        <dbReference type="EMBL" id="PMD33032.1"/>
    </source>
</evidence>
<evidence type="ECO:0000313" key="3">
    <source>
        <dbReference type="Proteomes" id="UP000235786"/>
    </source>
</evidence>
<proteinExistence type="predicted"/>
<keyword evidence="3" id="KW-1185">Reference proteome</keyword>
<dbReference type="Pfam" id="PF06985">
    <property type="entry name" value="HET"/>
    <property type="match status" value="1"/>
</dbReference>
<dbReference type="STRING" id="1149755.A0A2J6R3D7"/>
<protein>
    <recommendedName>
        <fullName evidence="1">Heterokaryon incompatibility domain-containing protein</fullName>
    </recommendedName>
</protein>
<feature type="domain" description="Heterokaryon incompatibility" evidence="1">
    <location>
        <begin position="1"/>
        <end position="104"/>
    </location>
</feature>
<dbReference type="EMBL" id="KZ613957">
    <property type="protein sequence ID" value="PMD33032.1"/>
    <property type="molecule type" value="Genomic_DNA"/>
</dbReference>
<dbReference type="PANTHER" id="PTHR33112">
    <property type="entry name" value="DOMAIN PROTEIN, PUTATIVE-RELATED"/>
    <property type="match status" value="1"/>
</dbReference>
<dbReference type="PANTHER" id="PTHR33112:SF1">
    <property type="entry name" value="HETEROKARYON INCOMPATIBILITY DOMAIN-CONTAINING PROTEIN"/>
    <property type="match status" value="1"/>
</dbReference>